<sequence>MVFNAVTLGVLLTAIVFREPPNRESECPRPVS</sequence>
<name>A0A2H4UXV7_9CHLO</name>
<protein>
    <submittedName>
        <fullName evidence="1">Photosystem II protein T</fullName>
    </submittedName>
</protein>
<evidence type="ECO:0000313" key="1">
    <source>
        <dbReference type="EMBL" id="ATZ81740.1"/>
    </source>
</evidence>
<geneLocation type="chloroplast" evidence="1"/>
<organism evidence="1">
    <name type="scientific">Boodlea composita</name>
    <dbReference type="NCBI Taxonomy" id="204414"/>
    <lineage>
        <taxon>Eukaryota</taxon>
        <taxon>Viridiplantae</taxon>
        <taxon>Chlorophyta</taxon>
        <taxon>core chlorophytes</taxon>
        <taxon>Ulvophyceae</taxon>
        <taxon>TCBD clade</taxon>
        <taxon>Cladophorales</taxon>
        <taxon>Boodleaceae</taxon>
        <taxon>Boodlea</taxon>
    </lineage>
</organism>
<dbReference type="AlphaFoldDB" id="A0A2H4UXV7"/>
<proteinExistence type="predicted"/>
<reference evidence="1" key="1">
    <citation type="journal article" date="2017" name="Curr. Biol.">
        <title>The Plastid Genome in Cladophorales Green Algae Is Encoded by Hairpin Chromosomes.</title>
        <authorList>
            <person name="Del Cortona A."/>
            <person name="Leliaert F."/>
            <person name="Bogaert K.A."/>
            <person name="Turmel M."/>
            <person name="Boedeker C."/>
            <person name="Janouskovec J."/>
            <person name="Lopez-Bautista J.M."/>
            <person name="Verbruggen H."/>
            <person name="Vandepoele K."/>
            <person name="De Clerck O."/>
        </authorList>
    </citation>
    <scope>NUCLEOTIDE SEQUENCE</scope>
    <source>
        <strain evidence="1">FL1110</strain>
    </source>
</reference>
<keyword evidence="1" id="KW-0934">Plastid</keyword>
<accession>A0A2H4UXV7</accession>
<keyword evidence="1" id="KW-0150">Chloroplast</keyword>
<dbReference type="EMBL" id="MG257826">
    <property type="protein sequence ID" value="ATZ81740.1"/>
    <property type="molecule type" value="Genomic_DNA"/>
</dbReference>